<keyword evidence="1" id="KW-0472">Membrane</keyword>
<evidence type="ECO:0000256" key="1">
    <source>
        <dbReference type="SAM" id="Phobius"/>
    </source>
</evidence>
<feature type="transmembrane region" description="Helical" evidence="1">
    <location>
        <begin position="41"/>
        <end position="61"/>
    </location>
</feature>
<sequence length="63" mass="6307">MASHESTAEDRGVSAWKVLAAMVVLLVVGIGAVALFGYPALIVLALAGTAAMLVILVAISAGR</sequence>
<dbReference type="EMBL" id="FMJD01000013">
    <property type="protein sequence ID" value="SCM78968.1"/>
    <property type="molecule type" value="Genomic_DNA"/>
</dbReference>
<feature type="transmembrane region" description="Helical" evidence="1">
    <location>
        <begin position="12"/>
        <end position="35"/>
    </location>
</feature>
<organism evidence="2">
    <name type="scientific">uncultured Pleomorphomonas sp</name>
    <dbReference type="NCBI Taxonomy" id="442121"/>
    <lineage>
        <taxon>Bacteria</taxon>
        <taxon>Pseudomonadati</taxon>
        <taxon>Pseudomonadota</taxon>
        <taxon>Alphaproteobacteria</taxon>
        <taxon>Hyphomicrobiales</taxon>
        <taxon>Pleomorphomonadaceae</taxon>
        <taxon>Pleomorphomonas</taxon>
        <taxon>environmental samples</taxon>
    </lineage>
</organism>
<name>A0A212LN71_9HYPH</name>
<dbReference type="AlphaFoldDB" id="A0A212LN71"/>
<reference evidence="2" key="1">
    <citation type="submission" date="2016-08" db="EMBL/GenBank/DDBJ databases">
        <authorList>
            <person name="Seilhamer J.J."/>
        </authorList>
    </citation>
    <scope>NUCLEOTIDE SEQUENCE</scope>
    <source>
        <strain evidence="2">86</strain>
    </source>
</reference>
<keyword evidence="1" id="KW-1133">Transmembrane helix</keyword>
<keyword evidence="1" id="KW-0812">Transmembrane</keyword>
<accession>A0A212LN71</accession>
<gene>
    <name evidence="2" type="ORF">KL86PLE_90169</name>
</gene>
<dbReference type="RefSeq" id="WP_100083554.1">
    <property type="nucleotide sequence ID" value="NZ_LT608334.1"/>
</dbReference>
<proteinExistence type="predicted"/>
<protein>
    <submittedName>
        <fullName evidence="2">Uncharacterized protein</fullName>
    </submittedName>
</protein>
<evidence type="ECO:0000313" key="2">
    <source>
        <dbReference type="EMBL" id="SCM78968.1"/>
    </source>
</evidence>